<reference evidence="1 2" key="1">
    <citation type="submission" date="2016-10" db="EMBL/GenBank/DDBJ databases">
        <authorList>
            <person name="de Groot N.N."/>
        </authorList>
    </citation>
    <scope>NUCLEOTIDE SEQUENCE [LARGE SCALE GENOMIC DNA]</scope>
    <source>
        <strain evidence="1 2">Z-7982</strain>
    </source>
</reference>
<dbReference type="GO" id="GO:0016740">
    <property type="term" value="F:transferase activity"/>
    <property type="evidence" value="ECO:0007669"/>
    <property type="project" value="UniProtKB-KW"/>
</dbReference>
<organism evidence="1 2">
    <name type="scientific">Methanohalophilus halophilus</name>
    <dbReference type="NCBI Taxonomy" id="2177"/>
    <lineage>
        <taxon>Archaea</taxon>
        <taxon>Methanobacteriati</taxon>
        <taxon>Methanobacteriota</taxon>
        <taxon>Stenosarchaea group</taxon>
        <taxon>Methanomicrobia</taxon>
        <taxon>Methanosarcinales</taxon>
        <taxon>Methanosarcinaceae</taxon>
        <taxon>Methanohalophilus</taxon>
    </lineage>
</organism>
<dbReference type="InterPro" id="IPR050484">
    <property type="entry name" value="Transf_Hexapept/Carb_Anhydrase"/>
</dbReference>
<dbReference type="PANTHER" id="PTHR13061">
    <property type="entry name" value="DYNACTIN SUBUNIT P25"/>
    <property type="match status" value="1"/>
</dbReference>
<evidence type="ECO:0000313" key="1">
    <source>
        <dbReference type="EMBL" id="SDW97992.1"/>
    </source>
</evidence>
<dbReference type="InterPro" id="IPR047324">
    <property type="entry name" value="LbH_gamma_CA-like"/>
</dbReference>
<protein>
    <submittedName>
        <fullName evidence="1">Carbonic anhydrase or acetyltransferase, isoleucine patch superfamily</fullName>
    </submittedName>
</protein>
<proteinExistence type="predicted"/>
<keyword evidence="1" id="KW-0808">Transferase</keyword>
<dbReference type="InterPro" id="IPR001451">
    <property type="entry name" value="Hexapep"/>
</dbReference>
<dbReference type="PANTHER" id="PTHR13061:SF29">
    <property type="entry name" value="GAMMA CARBONIC ANHYDRASE-LIKE 1, MITOCHONDRIAL-RELATED"/>
    <property type="match status" value="1"/>
</dbReference>
<dbReference type="SUPFAM" id="SSF51161">
    <property type="entry name" value="Trimeric LpxA-like enzymes"/>
    <property type="match status" value="1"/>
</dbReference>
<dbReference type="AlphaFoldDB" id="A0A1H2XYG1"/>
<dbReference type="Pfam" id="PF00132">
    <property type="entry name" value="Hexapep"/>
    <property type="match status" value="1"/>
</dbReference>
<dbReference type="Proteomes" id="UP000198669">
    <property type="component" value="Unassembled WGS sequence"/>
</dbReference>
<gene>
    <name evidence="1" type="ORF">SAMN04515625_2002</name>
</gene>
<dbReference type="CDD" id="cd04645">
    <property type="entry name" value="LbH_gamma_CA_like"/>
    <property type="match status" value="1"/>
</dbReference>
<sequence length="184" mass="20168">MESKFGYTCKREWCEIMIRNFRGKGPTIHDSVFVAESAEVIGNVRVDRDSSIWFNATIRADMNEINIGKGTSIQDNVVIHNDSSKMVEIGDNVSIGHGAVLHSCKIGNNVLIGMNATVLEGAEIGDNSIVGANALVAPGKRYGPANVITGIPGRIRREANDKDIKMVEENAASYIEIMREYKEQ</sequence>
<dbReference type="EMBL" id="FNMU01000007">
    <property type="protein sequence ID" value="SDW97992.1"/>
    <property type="molecule type" value="Genomic_DNA"/>
</dbReference>
<dbReference type="Gene3D" id="2.160.10.10">
    <property type="entry name" value="Hexapeptide repeat proteins"/>
    <property type="match status" value="1"/>
</dbReference>
<accession>A0A1H2XYG1</accession>
<name>A0A1H2XYG1_9EURY</name>
<evidence type="ECO:0000313" key="2">
    <source>
        <dbReference type="Proteomes" id="UP000198669"/>
    </source>
</evidence>
<dbReference type="InterPro" id="IPR011004">
    <property type="entry name" value="Trimer_LpxA-like_sf"/>
</dbReference>